<dbReference type="Proteomes" id="UP000602087">
    <property type="component" value="Unassembled WGS sequence"/>
</dbReference>
<feature type="transmembrane region" description="Helical" evidence="2">
    <location>
        <begin position="257"/>
        <end position="279"/>
    </location>
</feature>
<proteinExistence type="predicted"/>
<feature type="compositionally biased region" description="Pro residues" evidence="1">
    <location>
        <begin position="53"/>
        <end position="65"/>
    </location>
</feature>
<reference evidence="3" key="1">
    <citation type="submission" date="2020-12" db="EMBL/GenBank/DDBJ databases">
        <title>Sanguibacter suaedae sp. nov., isolated from Suaeda aralocaspica.</title>
        <authorList>
            <person name="Ma Q."/>
        </authorList>
    </citation>
    <scope>NUCLEOTIDE SEQUENCE</scope>
    <source>
        <strain evidence="3">YZGR15</strain>
    </source>
</reference>
<keyword evidence="4" id="KW-1185">Reference proteome</keyword>
<keyword evidence="2" id="KW-0472">Membrane</keyword>
<name>A0A934IAU7_9MICO</name>
<organism evidence="3 4">
    <name type="scientific">Sanguibacter suaedae</name>
    <dbReference type="NCBI Taxonomy" id="2795737"/>
    <lineage>
        <taxon>Bacteria</taxon>
        <taxon>Bacillati</taxon>
        <taxon>Actinomycetota</taxon>
        <taxon>Actinomycetes</taxon>
        <taxon>Micrococcales</taxon>
        <taxon>Sanguibacteraceae</taxon>
        <taxon>Sanguibacter</taxon>
    </lineage>
</organism>
<feature type="compositionally biased region" description="Polar residues" evidence="1">
    <location>
        <begin position="1"/>
        <end position="29"/>
    </location>
</feature>
<feature type="transmembrane region" description="Helical" evidence="2">
    <location>
        <begin position="224"/>
        <end position="245"/>
    </location>
</feature>
<evidence type="ECO:0008006" key="5">
    <source>
        <dbReference type="Google" id="ProtNLM"/>
    </source>
</evidence>
<keyword evidence="2" id="KW-0812">Transmembrane</keyword>
<feature type="transmembrane region" description="Helical" evidence="2">
    <location>
        <begin position="285"/>
        <end position="306"/>
    </location>
</feature>
<dbReference type="RefSeq" id="WP_198732933.1">
    <property type="nucleotide sequence ID" value="NZ_JAEINH010000003.1"/>
</dbReference>
<comment type="caution">
    <text evidence="3">The sequence shown here is derived from an EMBL/GenBank/DDBJ whole genome shotgun (WGS) entry which is preliminary data.</text>
</comment>
<feature type="transmembrane region" description="Helical" evidence="2">
    <location>
        <begin position="155"/>
        <end position="178"/>
    </location>
</feature>
<gene>
    <name evidence="3" type="ORF">JAV76_05030</name>
</gene>
<dbReference type="EMBL" id="JAEINH010000003">
    <property type="protein sequence ID" value="MBI9114375.1"/>
    <property type="molecule type" value="Genomic_DNA"/>
</dbReference>
<feature type="region of interest" description="Disordered" evidence="1">
    <location>
        <begin position="1"/>
        <end position="72"/>
    </location>
</feature>
<evidence type="ECO:0000256" key="2">
    <source>
        <dbReference type="SAM" id="Phobius"/>
    </source>
</evidence>
<sequence>MSTNTPDDPSQRDGQPQAPSQGDAQSTNPYGAGDPFAKPAEPAAGPYSAPTGSTPPPSAYPPPAEPFGQPGYQAPGQGYGAYGAGYGAAPAAGGFGDQPVQVGDAFSYAWAKFTQNLAPILLAVVAYFVGFVVLVALFFGILVGGSALGSADPTAGLLALGFGTFVFVLLVAALAFLVQAAMISGSLAVTSGRPLTTGDFFRFPNLGNVVLTALAIAAGTAILYFTFVGSIIFGLFSMFALYFVMDKNLGVVDAFKASFSLVMRNAGTCVLLLVLTMVANFVGAIPLGLGLIITVPVSMIATAYVYRRLVGEQPA</sequence>
<evidence type="ECO:0000313" key="3">
    <source>
        <dbReference type="EMBL" id="MBI9114375.1"/>
    </source>
</evidence>
<protein>
    <recommendedName>
        <fullName evidence="5">Integral membrane protein</fullName>
    </recommendedName>
</protein>
<feature type="transmembrane region" description="Helical" evidence="2">
    <location>
        <begin position="120"/>
        <end position="143"/>
    </location>
</feature>
<accession>A0A934IAU7</accession>
<evidence type="ECO:0000313" key="4">
    <source>
        <dbReference type="Proteomes" id="UP000602087"/>
    </source>
</evidence>
<dbReference type="AlphaFoldDB" id="A0A934IAU7"/>
<evidence type="ECO:0000256" key="1">
    <source>
        <dbReference type="SAM" id="MobiDB-lite"/>
    </source>
</evidence>
<feature type="transmembrane region" description="Helical" evidence="2">
    <location>
        <begin position="199"/>
        <end position="218"/>
    </location>
</feature>
<keyword evidence="2" id="KW-1133">Transmembrane helix</keyword>